<evidence type="ECO:0008006" key="7">
    <source>
        <dbReference type="Google" id="ProtNLM"/>
    </source>
</evidence>
<sequence>MIDPGCNNLSPTLVPKANVLPDDIVQNFFAQMPSGAVFCKMLYRNGQPEDFVCLYSNQAFHAQTGLGPVDGLRISVAVPGILEANPEFLTVFGRVAGGGSAESFETFVDGLQQWFSVQACSSKPGHFIAAFNAINQRKVAEESLVASEKLYRGLLEDQTETICRFKADGSLIYVNNAFCKLFGKSREALLGLSWHRSVWDEDLPLVNAKLATLSPGNPVVTIENRIIAVHGEIRWGQFVNRAFFDGQGDLLEIQAVGRDITEQKLSEAATAELYTRLAKISSRVPGVIYQYQLRADGSSCFPYASEAIRDIYRVTPEAVQDDASAVFAILHPDDYAGVADSIRQSAATLEPWQQEYRVRFTDGCVRWLYGNAVPRNASDGSVIWDGFITDITERKLLEDRLRVSAQELQDLYDRAPCGYHSIDVNGVFTNINDTELAWLGCGRDELVGKKRISEFMTAEGKEQFKATFPQFIAAGHIENVEFELVGKNGAIRQISVNATAINDSAGNFVKSRSVLHDISELKKIHNELMLLTAEQQAMLDNELVGIVKVRNRHTIWINSAMERIFGYGEGELDGQPNRILYLNERSYQEVGAAAYPILKAHGIYRTQLKMRRKDGEVIWIDLNGMQLPGDSRDSVWMLLDITASKRYEEEIERIAFHDVLTGLPNRKLITDRLKQALALAERNQHPLAVCYLDLDGFKPINDQYGHAAGDKLLIEIARRMQEAVRVNDTVGRLGGDEFVLLLTGLKQIDEYRPVLQRVIDAINAPFSIGQRLVTVGASIGVALFARDGDNPDMLLRHSDQAMYQAKKSGRNRVCLYEAESNG</sequence>
<accession>A0A1Z4BVM9</accession>
<dbReference type="AlphaFoldDB" id="A0A1Z4BVM9"/>
<evidence type="ECO:0000259" key="2">
    <source>
        <dbReference type="PROSITE" id="PS50112"/>
    </source>
</evidence>
<dbReference type="InterPro" id="IPR052155">
    <property type="entry name" value="Biofilm_reg_signaling"/>
</dbReference>
<comment type="cofactor">
    <cofactor evidence="1">
        <name>Mg(2+)</name>
        <dbReference type="ChEBI" id="CHEBI:18420"/>
    </cofactor>
</comment>
<protein>
    <recommendedName>
        <fullName evidence="7">Diguanylate cyclase</fullName>
    </recommendedName>
</protein>
<dbReference type="PROSITE" id="PS50112">
    <property type="entry name" value="PAS"/>
    <property type="match status" value="2"/>
</dbReference>
<feature type="domain" description="GGDEF" evidence="4">
    <location>
        <begin position="685"/>
        <end position="818"/>
    </location>
</feature>
<dbReference type="Pfam" id="PF00989">
    <property type="entry name" value="PAS"/>
    <property type="match status" value="1"/>
</dbReference>
<feature type="domain" description="PAC" evidence="3">
    <location>
        <begin position="478"/>
        <end position="530"/>
    </location>
</feature>
<feature type="domain" description="PAC" evidence="3">
    <location>
        <begin position="604"/>
        <end position="653"/>
    </location>
</feature>
<dbReference type="InterPro" id="IPR035965">
    <property type="entry name" value="PAS-like_dom_sf"/>
</dbReference>
<evidence type="ECO:0000313" key="5">
    <source>
        <dbReference type="EMBL" id="ASF45269.1"/>
    </source>
</evidence>
<dbReference type="NCBIfam" id="TIGR00254">
    <property type="entry name" value="GGDEF"/>
    <property type="match status" value="1"/>
</dbReference>
<gene>
    <name evidence="5" type="ORF">CEK71_03865</name>
</gene>
<reference evidence="5 6" key="1">
    <citation type="submission" date="2017-06" db="EMBL/GenBank/DDBJ databases">
        <title>Genome Sequencing of the methanotroph Methylovulum psychrotolerants str. HV10-M2 isolated from a high-altitude environment.</title>
        <authorList>
            <person name="Mateos-Rivera A."/>
        </authorList>
    </citation>
    <scope>NUCLEOTIDE SEQUENCE [LARGE SCALE GENOMIC DNA]</scope>
    <source>
        <strain evidence="5 6">HV10_M2</strain>
    </source>
</reference>
<dbReference type="Gene3D" id="3.30.450.20">
    <property type="entry name" value="PAS domain"/>
    <property type="match status" value="4"/>
</dbReference>
<dbReference type="InterPro" id="IPR029787">
    <property type="entry name" value="Nucleotide_cyclase"/>
</dbReference>
<dbReference type="NCBIfam" id="TIGR00229">
    <property type="entry name" value="sensory_box"/>
    <property type="match status" value="4"/>
</dbReference>
<dbReference type="GO" id="GO:0003824">
    <property type="term" value="F:catalytic activity"/>
    <property type="evidence" value="ECO:0007669"/>
    <property type="project" value="UniProtKB-ARBA"/>
</dbReference>
<dbReference type="SUPFAM" id="SSF55785">
    <property type="entry name" value="PYP-like sensor domain (PAS domain)"/>
    <property type="match status" value="4"/>
</dbReference>
<dbReference type="InterPro" id="IPR001610">
    <property type="entry name" value="PAC"/>
</dbReference>
<evidence type="ECO:0000256" key="1">
    <source>
        <dbReference type="ARBA" id="ARBA00001946"/>
    </source>
</evidence>
<dbReference type="PANTHER" id="PTHR44757:SF2">
    <property type="entry name" value="BIOFILM ARCHITECTURE MAINTENANCE PROTEIN MBAA"/>
    <property type="match status" value="1"/>
</dbReference>
<feature type="domain" description="PAS" evidence="2">
    <location>
        <begin position="147"/>
        <end position="191"/>
    </location>
</feature>
<dbReference type="KEGG" id="mpsy:CEK71_03865"/>
<dbReference type="SMART" id="SM00091">
    <property type="entry name" value="PAS"/>
    <property type="match status" value="4"/>
</dbReference>
<dbReference type="CDD" id="cd01949">
    <property type="entry name" value="GGDEF"/>
    <property type="match status" value="1"/>
</dbReference>
<feature type="domain" description="PAC" evidence="3">
    <location>
        <begin position="352"/>
        <end position="403"/>
    </location>
</feature>
<dbReference type="SUPFAM" id="SSF55073">
    <property type="entry name" value="Nucleotide cyclase"/>
    <property type="match status" value="1"/>
</dbReference>
<evidence type="ECO:0000313" key="6">
    <source>
        <dbReference type="Proteomes" id="UP000197019"/>
    </source>
</evidence>
<feature type="domain" description="PAS" evidence="2">
    <location>
        <begin position="404"/>
        <end position="475"/>
    </location>
</feature>
<feature type="domain" description="PAC" evidence="3">
    <location>
        <begin position="220"/>
        <end position="272"/>
    </location>
</feature>
<dbReference type="InterPro" id="IPR013655">
    <property type="entry name" value="PAS_fold_3"/>
</dbReference>
<evidence type="ECO:0000259" key="4">
    <source>
        <dbReference type="PROSITE" id="PS50887"/>
    </source>
</evidence>
<dbReference type="OrthoDB" id="9812260at2"/>
<dbReference type="Proteomes" id="UP000197019">
    <property type="component" value="Chromosome"/>
</dbReference>
<dbReference type="Gene3D" id="3.30.70.270">
    <property type="match status" value="1"/>
</dbReference>
<dbReference type="InterPro" id="IPR000160">
    <property type="entry name" value="GGDEF_dom"/>
</dbReference>
<dbReference type="CDD" id="cd00130">
    <property type="entry name" value="PAS"/>
    <property type="match status" value="4"/>
</dbReference>
<dbReference type="FunFam" id="3.30.70.270:FF:000001">
    <property type="entry name" value="Diguanylate cyclase domain protein"/>
    <property type="match status" value="1"/>
</dbReference>
<proteinExistence type="predicted"/>
<dbReference type="EMBL" id="CP022129">
    <property type="protein sequence ID" value="ASF45269.1"/>
    <property type="molecule type" value="Genomic_DNA"/>
</dbReference>
<dbReference type="SMART" id="SM00267">
    <property type="entry name" value="GGDEF"/>
    <property type="match status" value="1"/>
</dbReference>
<dbReference type="PROSITE" id="PS50113">
    <property type="entry name" value="PAC"/>
    <property type="match status" value="4"/>
</dbReference>
<dbReference type="SMART" id="SM00086">
    <property type="entry name" value="PAC"/>
    <property type="match status" value="4"/>
</dbReference>
<dbReference type="Pfam" id="PF08447">
    <property type="entry name" value="PAS_3"/>
    <property type="match status" value="2"/>
</dbReference>
<keyword evidence="6" id="KW-1185">Reference proteome</keyword>
<dbReference type="InterPro" id="IPR043128">
    <property type="entry name" value="Rev_trsase/Diguanyl_cyclase"/>
</dbReference>
<dbReference type="RefSeq" id="WP_088618152.1">
    <property type="nucleotide sequence ID" value="NZ_CP022129.1"/>
</dbReference>
<organism evidence="5 6">
    <name type="scientific">Methylovulum psychrotolerans</name>
    <dbReference type="NCBI Taxonomy" id="1704499"/>
    <lineage>
        <taxon>Bacteria</taxon>
        <taxon>Pseudomonadati</taxon>
        <taxon>Pseudomonadota</taxon>
        <taxon>Gammaproteobacteria</taxon>
        <taxon>Methylococcales</taxon>
        <taxon>Methylococcaceae</taxon>
        <taxon>Methylovulum</taxon>
    </lineage>
</organism>
<dbReference type="GO" id="GO:0006355">
    <property type="term" value="P:regulation of DNA-templated transcription"/>
    <property type="evidence" value="ECO:0007669"/>
    <property type="project" value="InterPro"/>
</dbReference>
<dbReference type="InterPro" id="IPR000014">
    <property type="entry name" value="PAS"/>
</dbReference>
<dbReference type="Pfam" id="PF13426">
    <property type="entry name" value="PAS_9"/>
    <property type="match status" value="1"/>
</dbReference>
<dbReference type="PANTHER" id="PTHR44757">
    <property type="entry name" value="DIGUANYLATE CYCLASE DGCP"/>
    <property type="match status" value="1"/>
</dbReference>
<dbReference type="Pfam" id="PF00990">
    <property type="entry name" value="GGDEF"/>
    <property type="match status" value="1"/>
</dbReference>
<dbReference type="InterPro" id="IPR013767">
    <property type="entry name" value="PAS_fold"/>
</dbReference>
<dbReference type="PROSITE" id="PS50887">
    <property type="entry name" value="GGDEF"/>
    <property type="match status" value="1"/>
</dbReference>
<dbReference type="InterPro" id="IPR000700">
    <property type="entry name" value="PAS-assoc_C"/>
</dbReference>
<evidence type="ECO:0000259" key="3">
    <source>
        <dbReference type="PROSITE" id="PS50113"/>
    </source>
</evidence>
<name>A0A1Z4BVM9_9GAMM</name>